<keyword evidence="9" id="KW-0496">Mitochondrion</keyword>
<evidence type="ECO:0000313" key="10">
    <source>
        <dbReference type="Proteomes" id="UP000039324"/>
    </source>
</evidence>
<geneLocation type="mitochondrion" evidence="9"/>
<dbReference type="GO" id="GO:0005345">
    <property type="term" value="F:purine nucleobase transmembrane transporter activity"/>
    <property type="evidence" value="ECO:0007669"/>
    <property type="project" value="UniProtKB-ARBA"/>
</dbReference>
<evidence type="ECO:0000313" key="9">
    <source>
        <dbReference type="EMBL" id="SPQ95451.1"/>
    </source>
</evidence>
<evidence type="ECO:0000313" key="11">
    <source>
        <dbReference type="Proteomes" id="UP000290189"/>
    </source>
</evidence>
<organism evidence="8 10">
    <name type="scientific">Plasmodiophora brassicae</name>
    <name type="common">Clubroot disease agent</name>
    <dbReference type="NCBI Taxonomy" id="37360"/>
    <lineage>
        <taxon>Eukaryota</taxon>
        <taxon>Sar</taxon>
        <taxon>Rhizaria</taxon>
        <taxon>Endomyxa</taxon>
        <taxon>Phytomyxea</taxon>
        <taxon>Plasmodiophorida</taxon>
        <taxon>Plasmodiophoridae</taxon>
        <taxon>Plasmodiophora</taxon>
    </lineage>
</organism>
<dbReference type="GO" id="GO:0016020">
    <property type="term" value="C:membrane"/>
    <property type="evidence" value="ECO:0007669"/>
    <property type="project" value="UniProtKB-SubCell"/>
</dbReference>
<feature type="transmembrane region" description="Helical" evidence="7">
    <location>
        <begin position="418"/>
        <end position="437"/>
    </location>
</feature>
<feature type="transmembrane region" description="Helical" evidence="7">
    <location>
        <begin position="197"/>
        <end position="217"/>
    </location>
</feature>
<dbReference type="AlphaFoldDB" id="A0A0G4J777"/>
<evidence type="ECO:0000256" key="1">
    <source>
        <dbReference type="ARBA" id="ARBA00004370"/>
    </source>
</evidence>
<evidence type="ECO:0000256" key="6">
    <source>
        <dbReference type="ARBA" id="ARBA00023136"/>
    </source>
</evidence>
<feature type="transmembrane region" description="Helical" evidence="7">
    <location>
        <begin position="127"/>
        <end position="148"/>
    </location>
</feature>
<dbReference type="PANTHER" id="PTHR31376">
    <property type="entry name" value="OS09G0467300 PROTEIN-RELATED"/>
    <property type="match status" value="1"/>
</dbReference>
<gene>
    <name evidence="8" type="ORF">PBRA_002969</name>
    <name evidence="9" type="ORF">PLBR_LOCUS2666</name>
</gene>
<evidence type="ECO:0000256" key="5">
    <source>
        <dbReference type="ARBA" id="ARBA00022989"/>
    </source>
</evidence>
<keyword evidence="10" id="KW-1185">Reference proteome</keyword>
<dbReference type="InterPro" id="IPR030182">
    <property type="entry name" value="PUP_plant"/>
</dbReference>
<protein>
    <recommendedName>
        <fullName evidence="12">Sugar phosphate transporter domain-containing protein</fullName>
    </recommendedName>
</protein>
<sequence length="464" mass="51204">MGNHEKSLSSSSIDLPGLMAIRDNYVELVQQFISQLGRCTVALQEIDVMKCEPEAVRSFIRDNRTAISQLTAYVDVQTSGTTGNALEFNVFDNRLDIRLFEFETAAKSALQRLEQRELHQSPMSRRITLIVLSALSLMSSLAVPYGYQVCKKHYGVRGEFLYSSIMSLNFVSNGVVWAVALYMYRNRLPKQDLRTRALLYLLSGAIDACHMILLSVGLSNLPASAYTLAKGSGIIFTVILSKLIVKKVLLVYHWVSVLLMVGSTIALSFNDRNGETTAGESYVKGIASTVASTFCVSLLGVLMQRVMKEHKRNRSFYVIAEANFAQSVIVFMITVPAMLISMEWKGWGSTFHALSASGNTAGFAFWATVMVLARSLVVFLAMGLTTYASALYGRAFSAFKQNVQVIIYIISLKESFELPKQVAMAFSLVSFATYVYAGHSLQTKKRRDSFAAREAAGVALTSPA</sequence>
<comment type="similarity">
    <text evidence="2">Belongs to the purine permeases (TC 2.A.7.14) family.</text>
</comment>
<name>A0A0G4J777_PLABS</name>
<dbReference type="Proteomes" id="UP000039324">
    <property type="component" value="Unassembled WGS sequence"/>
</dbReference>
<reference evidence="8 10" key="1">
    <citation type="submission" date="2015-02" db="EMBL/GenBank/DDBJ databases">
        <authorList>
            <person name="Chooi Y.-H."/>
        </authorList>
    </citation>
    <scope>NUCLEOTIDE SEQUENCE [LARGE SCALE GENOMIC DNA]</scope>
    <source>
        <strain evidence="8">E3</strain>
    </source>
</reference>
<dbReference type="Proteomes" id="UP000290189">
    <property type="component" value="Unassembled WGS sequence"/>
</dbReference>
<evidence type="ECO:0000256" key="3">
    <source>
        <dbReference type="ARBA" id="ARBA00022448"/>
    </source>
</evidence>
<dbReference type="SUPFAM" id="SSF103481">
    <property type="entry name" value="Multidrug resistance efflux transporter EmrE"/>
    <property type="match status" value="1"/>
</dbReference>
<evidence type="ECO:0000256" key="2">
    <source>
        <dbReference type="ARBA" id="ARBA00006213"/>
    </source>
</evidence>
<evidence type="ECO:0008006" key="12">
    <source>
        <dbReference type="Google" id="ProtNLM"/>
    </source>
</evidence>
<dbReference type="PANTHER" id="PTHR31376:SF2">
    <property type="entry name" value="PURINE PERMEASE 11-RELATED"/>
    <property type="match status" value="1"/>
</dbReference>
<feature type="transmembrane region" description="Helical" evidence="7">
    <location>
        <begin position="223"/>
        <end position="241"/>
    </location>
</feature>
<dbReference type="GO" id="GO:0015211">
    <property type="term" value="F:purine nucleoside transmembrane transporter activity"/>
    <property type="evidence" value="ECO:0007669"/>
    <property type="project" value="InterPro"/>
</dbReference>
<proteinExistence type="inferred from homology"/>
<feature type="transmembrane region" description="Helical" evidence="7">
    <location>
        <begin position="315"/>
        <end position="340"/>
    </location>
</feature>
<feature type="transmembrane region" description="Helical" evidence="7">
    <location>
        <begin position="248"/>
        <end position="269"/>
    </location>
</feature>
<reference evidence="9 11" key="2">
    <citation type="submission" date="2018-03" db="EMBL/GenBank/DDBJ databases">
        <authorList>
            <person name="Fogelqvist J."/>
        </authorList>
    </citation>
    <scope>NUCLEOTIDE SEQUENCE [LARGE SCALE GENOMIC DNA]</scope>
</reference>
<keyword evidence="3" id="KW-0813">Transport</keyword>
<dbReference type="EMBL" id="CDSF01000144">
    <property type="protein sequence ID" value="CEP03209.1"/>
    <property type="molecule type" value="Genomic_DNA"/>
</dbReference>
<dbReference type="Gene3D" id="1.10.3730.20">
    <property type="match status" value="1"/>
</dbReference>
<keyword evidence="4 7" id="KW-0812">Transmembrane</keyword>
<feature type="transmembrane region" description="Helical" evidence="7">
    <location>
        <begin position="281"/>
        <end position="303"/>
    </location>
</feature>
<dbReference type="Pfam" id="PF16913">
    <property type="entry name" value="PUNUT"/>
    <property type="match status" value="1"/>
</dbReference>
<feature type="transmembrane region" description="Helical" evidence="7">
    <location>
        <begin position="160"/>
        <end position="185"/>
    </location>
</feature>
<keyword evidence="6 7" id="KW-0472">Membrane</keyword>
<dbReference type="InterPro" id="IPR037185">
    <property type="entry name" value="EmrE-like"/>
</dbReference>
<evidence type="ECO:0000256" key="7">
    <source>
        <dbReference type="SAM" id="Phobius"/>
    </source>
</evidence>
<comment type="subcellular location">
    <subcellularLocation>
        <location evidence="1">Membrane</location>
    </subcellularLocation>
</comment>
<evidence type="ECO:0000313" key="8">
    <source>
        <dbReference type="EMBL" id="CEP03209.1"/>
    </source>
</evidence>
<keyword evidence="5 7" id="KW-1133">Transmembrane helix</keyword>
<dbReference type="EMBL" id="OVEO01000004">
    <property type="protein sequence ID" value="SPQ95451.1"/>
    <property type="molecule type" value="Genomic_DNA"/>
</dbReference>
<evidence type="ECO:0000256" key="4">
    <source>
        <dbReference type="ARBA" id="ARBA00022692"/>
    </source>
</evidence>
<accession>A0A0G4J777</accession>